<evidence type="ECO:0000313" key="10">
    <source>
        <dbReference type="Proteomes" id="UP001239445"/>
    </source>
</evidence>
<comment type="pathway">
    <text evidence="2">Mycotoxin biosynthesis.</text>
</comment>
<evidence type="ECO:0000256" key="8">
    <source>
        <dbReference type="ARBA" id="ARBA00035112"/>
    </source>
</evidence>
<evidence type="ECO:0000256" key="3">
    <source>
        <dbReference type="ARBA" id="ARBA00022692"/>
    </source>
</evidence>
<dbReference type="GO" id="GO:0043386">
    <property type="term" value="P:mycotoxin biosynthetic process"/>
    <property type="evidence" value="ECO:0007669"/>
    <property type="project" value="InterPro"/>
</dbReference>
<evidence type="ECO:0000256" key="2">
    <source>
        <dbReference type="ARBA" id="ARBA00004685"/>
    </source>
</evidence>
<keyword evidence="6" id="KW-0472">Membrane</keyword>
<evidence type="ECO:0000256" key="1">
    <source>
        <dbReference type="ARBA" id="ARBA00004167"/>
    </source>
</evidence>
<dbReference type="InterPro" id="IPR021765">
    <property type="entry name" value="UstYa-like"/>
</dbReference>
<keyword evidence="7" id="KW-0325">Glycoprotein</keyword>
<gene>
    <name evidence="9" type="ORF">QBC47DRAFT_413247</name>
</gene>
<evidence type="ECO:0000313" key="9">
    <source>
        <dbReference type="EMBL" id="KAK1755484.1"/>
    </source>
</evidence>
<keyword evidence="3" id="KW-0812">Transmembrane</keyword>
<evidence type="ECO:0000256" key="6">
    <source>
        <dbReference type="ARBA" id="ARBA00023136"/>
    </source>
</evidence>
<dbReference type="EMBL" id="MU839833">
    <property type="protein sequence ID" value="KAK1755484.1"/>
    <property type="molecule type" value="Genomic_DNA"/>
</dbReference>
<dbReference type="PANTHER" id="PTHR33365">
    <property type="entry name" value="YALI0B05434P"/>
    <property type="match status" value="1"/>
</dbReference>
<evidence type="ECO:0000256" key="7">
    <source>
        <dbReference type="ARBA" id="ARBA00023180"/>
    </source>
</evidence>
<keyword evidence="4" id="KW-1133">Transmembrane helix</keyword>
<dbReference type="Pfam" id="PF11807">
    <property type="entry name" value="UstYa"/>
    <property type="match status" value="1"/>
</dbReference>
<accession>A0AAJ0BBZ3</accession>
<dbReference type="AlphaFoldDB" id="A0AAJ0BBZ3"/>
<comment type="caution">
    <text evidence="9">The sequence shown here is derived from an EMBL/GenBank/DDBJ whole genome shotgun (WGS) entry which is preliminary data.</text>
</comment>
<dbReference type="GO" id="GO:0016020">
    <property type="term" value="C:membrane"/>
    <property type="evidence" value="ECO:0007669"/>
    <property type="project" value="UniProtKB-SubCell"/>
</dbReference>
<organism evidence="9 10">
    <name type="scientific">Echria macrotheca</name>
    <dbReference type="NCBI Taxonomy" id="438768"/>
    <lineage>
        <taxon>Eukaryota</taxon>
        <taxon>Fungi</taxon>
        <taxon>Dikarya</taxon>
        <taxon>Ascomycota</taxon>
        <taxon>Pezizomycotina</taxon>
        <taxon>Sordariomycetes</taxon>
        <taxon>Sordariomycetidae</taxon>
        <taxon>Sordariales</taxon>
        <taxon>Schizotheciaceae</taxon>
        <taxon>Echria</taxon>
    </lineage>
</organism>
<keyword evidence="5" id="KW-0843">Virulence</keyword>
<evidence type="ECO:0000256" key="4">
    <source>
        <dbReference type="ARBA" id="ARBA00022989"/>
    </source>
</evidence>
<dbReference type="Proteomes" id="UP001239445">
    <property type="component" value="Unassembled WGS sequence"/>
</dbReference>
<protein>
    <recommendedName>
        <fullName evidence="11">Tat pathway signal sequence</fullName>
    </recommendedName>
</protein>
<evidence type="ECO:0000256" key="5">
    <source>
        <dbReference type="ARBA" id="ARBA00023026"/>
    </source>
</evidence>
<comment type="subcellular location">
    <subcellularLocation>
        <location evidence="1">Membrane</location>
        <topology evidence="1">Single-pass membrane protein</topology>
    </subcellularLocation>
</comment>
<proteinExistence type="inferred from homology"/>
<comment type="similarity">
    <text evidence="8">Belongs to the ustYa family.</text>
</comment>
<dbReference type="PANTHER" id="PTHR33365:SF4">
    <property type="entry name" value="CYCLOCHLOROTINE BIOSYNTHESIS PROTEIN O"/>
    <property type="match status" value="1"/>
</dbReference>
<keyword evidence="10" id="KW-1185">Reference proteome</keyword>
<sequence length="238" mass="27804">MILWKSNADCHEHCPSLEPYSPASKVSQYVPTVFSSGDTRHHTGYQGWPDDEKDALWMDLYRYGISLAVSSSDYDKMIDTTEKMPVRGFEQDYVVGLDVFHQLHCLNMIRMGFYPGRYNTSLLKPDGTINYLQWVHVDHCIESIRQSVMCHADIATFTYRWSDKDKIMKPELGSTHICRNFTIVREYAMERNVDWQNIRAHVEDGEVVDYTNSGPHPYDDPHLEEAPEGWKYRREDLL</sequence>
<reference evidence="9" key="1">
    <citation type="submission" date="2023-06" db="EMBL/GenBank/DDBJ databases">
        <title>Genome-scale phylogeny and comparative genomics of the fungal order Sordariales.</title>
        <authorList>
            <consortium name="Lawrence Berkeley National Laboratory"/>
            <person name="Hensen N."/>
            <person name="Bonometti L."/>
            <person name="Westerberg I."/>
            <person name="Brannstrom I.O."/>
            <person name="Guillou S."/>
            <person name="Cros-Aarteil S."/>
            <person name="Calhoun S."/>
            <person name="Haridas S."/>
            <person name="Kuo A."/>
            <person name="Mondo S."/>
            <person name="Pangilinan J."/>
            <person name="Riley R."/>
            <person name="Labutti K."/>
            <person name="Andreopoulos B."/>
            <person name="Lipzen A."/>
            <person name="Chen C."/>
            <person name="Yanf M."/>
            <person name="Daum C."/>
            <person name="Ng V."/>
            <person name="Clum A."/>
            <person name="Steindorff A."/>
            <person name="Ohm R."/>
            <person name="Martin F."/>
            <person name="Silar P."/>
            <person name="Natvig D."/>
            <person name="Lalanne C."/>
            <person name="Gautier V."/>
            <person name="Ament-Velasquez S.L."/>
            <person name="Kruys A."/>
            <person name="Hutchinson M.I."/>
            <person name="Powell A.J."/>
            <person name="Barry K."/>
            <person name="Miller A.N."/>
            <person name="Grigoriev I.V."/>
            <person name="Debuchy R."/>
            <person name="Gladieux P."/>
            <person name="Thoren M.H."/>
            <person name="Johannesson H."/>
        </authorList>
    </citation>
    <scope>NUCLEOTIDE SEQUENCE</scope>
    <source>
        <strain evidence="9">PSN4</strain>
    </source>
</reference>
<name>A0AAJ0BBZ3_9PEZI</name>
<evidence type="ECO:0008006" key="11">
    <source>
        <dbReference type="Google" id="ProtNLM"/>
    </source>
</evidence>